<dbReference type="Gene3D" id="1.25.70.10">
    <property type="entry name" value="Transcription termination factor 3, mitochondrial"/>
    <property type="match status" value="2"/>
</dbReference>
<evidence type="ECO:0000313" key="5">
    <source>
        <dbReference type="Proteomes" id="UP001630127"/>
    </source>
</evidence>
<keyword evidence="3" id="KW-0809">Transit peptide</keyword>
<keyword evidence="5" id="KW-1185">Reference proteome</keyword>
<protein>
    <submittedName>
        <fullName evidence="4">Uncharacterized protein</fullName>
    </submittedName>
</protein>
<dbReference type="Pfam" id="PF02536">
    <property type="entry name" value="mTERF"/>
    <property type="match status" value="2"/>
</dbReference>
<dbReference type="InterPro" id="IPR038538">
    <property type="entry name" value="MTERF_sf"/>
</dbReference>
<gene>
    <name evidence="4" type="ORF">ACH5RR_033450</name>
</gene>
<keyword evidence="2" id="KW-0805">Transcription regulation</keyword>
<dbReference type="PANTHER" id="PTHR13068">
    <property type="entry name" value="CGI-12 PROTEIN-RELATED"/>
    <property type="match status" value="1"/>
</dbReference>
<dbReference type="Proteomes" id="UP001630127">
    <property type="component" value="Unassembled WGS sequence"/>
</dbReference>
<evidence type="ECO:0000256" key="1">
    <source>
        <dbReference type="ARBA" id="ARBA00007692"/>
    </source>
</evidence>
<dbReference type="SMART" id="SM00733">
    <property type="entry name" value="Mterf"/>
    <property type="match status" value="5"/>
</dbReference>
<evidence type="ECO:0000313" key="4">
    <source>
        <dbReference type="EMBL" id="KAL3508068.1"/>
    </source>
</evidence>
<dbReference type="GO" id="GO:0006353">
    <property type="term" value="P:DNA-templated transcription termination"/>
    <property type="evidence" value="ECO:0007669"/>
    <property type="project" value="UniProtKB-KW"/>
</dbReference>
<comment type="similarity">
    <text evidence="1">Belongs to the mTERF family.</text>
</comment>
<dbReference type="PANTHER" id="PTHR13068:SF166">
    <property type="entry name" value="TRANSCRIPTION TERMINATION FACTOR MTERF15, MITOCHONDRIAL-LIKE"/>
    <property type="match status" value="1"/>
</dbReference>
<reference evidence="4 5" key="1">
    <citation type="submission" date="2024-11" db="EMBL/GenBank/DDBJ databases">
        <title>A near-complete genome assembly of Cinchona calisaya.</title>
        <authorList>
            <person name="Lian D.C."/>
            <person name="Zhao X.W."/>
            <person name="Wei L."/>
        </authorList>
    </citation>
    <scope>NUCLEOTIDE SEQUENCE [LARGE SCALE GENOMIC DNA]</scope>
    <source>
        <tissue evidence="4">Nenye</tissue>
    </source>
</reference>
<keyword evidence="2" id="KW-0804">Transcription</keyword>
<dbReference type="InterPro" id="IPR003690">
    <property type="entry name" value="MTERF"/>
</dbReference>
<comment type="caution">
    <text evidence="4">The sequence shown here is derived from an EMBL/GenBank/DDBJ whole genome shotgun (WGS) entry which is preliminary data.</text>
</comment>
<accession>A0ABD2YRA1</accession>
<name>A0ABD2YRA1_9GENT</name>
<dbReference type="AlphaFoldDB" id="A0ABD2YRA1"/>
<keyword evidence="2" id="KW-0806">Transcription termination</keyword>
<evidence type="ECO:0000256" key="2">
    <source>
        <dbReference type="ARBA" id="ARBA00022472"/>
    </source>
</evidence>
<dbReference type="EMBL" id="JBJUIK010000013">
    <property type="protein sequence ID" value="KAL3508068.1"/>
    <property type="molecule type" value="Genomic_DNA"/>
</dbReference>
<dbReference type="FunFam" id="1.25.70.10:FF:000001">
    <property type="entry name" value="Mitochondrial transcription termination factor-like"/>
    <property type="match status" value="1"/>
</dbReference>
<organism evidence="4 5">
    <name type="scientific">Cinchona calisaya</name>
    <dbReference type="NCBI Taxonomy" id="153742"/>
    <lineage>
        <taxon>Eukaryota</taxon>
        <taxon>Viridiplantae</taxon>
        <taxon>Streptophyta</taxon>
        <taxon>Embryophyta</taxon>
        <taxon>Tracheophyta</taxon>
        <taxon>Spermatophyta</taxon>
        <taxon>Magnoliopsida</taxon>
        <taxon>eudicotyledons</taxon>
        <taxon>Gunneridae</taxon>
        <taxon>Pentapetalae</taxon>
        <taxon>asterids</taxon>
        <taxon>lamiids</taxon>
        <taxon>Gentianales</taxon>
        <taxon>Rubiaceae</taxon>
        <taxon>Cinchonoideae</taxon>
        <taxon>Cinchoneae</taxon>
        <taxon>Cinchona</taxon>
    </lineage>
</organism>
<evidence type="ECO:0000256" key="3">
    <source>
        <dbReference type="ARBA" id="ARBA00022946"/>
    </source>
</evidence>
<proteinExistence type="inferred from homology"/>
<sequence length="394" mass="44702">MFKFLCKCSKIVAYEKSCSISISTIQKYHLIQLSPLSSSSKKDSKDSILNAKIDENPHLLTVNYLIKSCGLSEKTAISASKIVNFETPDRPDSVLAVFRKQGFTDSEVSSIISGYPKVLLCRPQKTLLPKIEFFQSVGFSNADISKLLSFRGLIARSLETQIIPSFNVLKDLFTSEQDLVCPITRCPDILTRSFQSLMIANIEILREAGVPEPSILHLLKNQPRLLVRPSHMLKESAEKLEKMGLNPQDGCFARCLWRMASMDRRIWREKMAVYERWGCSEHEVLEAFMKHASFMAISTGKIMDVMDFLVLKMGHDPSVILRAPFIVTLSVKKNIVPRCAVYEVILNKGLMKKNVSLSTLLACPEKIFLKKFVECFEKEAAHLLKIYRDLKLKK</sequence>